<proteinExistence type="predicted"/>
<dbReference type="Proteomes" id="UP001551011">
    <property type="component" value="Unassembled WGS sequence"/>
</dbReference>
<sequence length="200" mass="22182">MDAGLAAVLGAAVGTVGTIATGWTSRSLTKIQMRVESLRARREPRRSSYEAFSSAAIALHDHLEPWITFGRHLERPKQSGGDTWDGVVYVSGDSFKEGYVPRAVELADEVSRYGRHVILDGPVELEPFVTRVVDLSGNLGSLFRIMQSLNRFTDEEGRSTMAYDTSELPDKLKQLDHGVREFLLQASAALDRDLDTRTRS</sequence>
<gene>
    <name evidence="1" type="ORF">AB0H04_03490</name>
</gene>
<dbReference type="RefSeq" id="WP_356190042.1">
    <property type="nucleotide sequence ID" value="NZ_JBEXDP010000001.1"/>
</dbReference>
<evidence type="ECO:0000313" key="2">
    <source>
        <dbReference type="Proteomes" id="UP001551011"/>
    </source>
</evidence>
<accession>A0ABV3A1Y0</accession>
<name>A0ABV3A1Y0_9ACTN</name>
<dbReference type="EMBL" id="JBFAEG010000002">
    <property type="protein sequence ID" value="MEU5705947.1"/>
    <property type="molecule type" value="Genomic_DNA"/>
</dbReference>
<keyword evidence="2" id="KW-1185">Reference proteome</keyword>
<comment type="caution">
    <text evidence="1">The sequence shown here is derived from an EMBL/GenBank/DDBJ whole genome shotgun (WGS) entry which is preliminary data.</text>
</comment>
<reference evidence="1 2" key="1">
    <citation type="submission" date="2024-06" db="EMBL/GenBank/DDBJ databases">
        <title>The Natural Products Discovery Center: Release of the First 8490 Sequenced Strains for Exploring Actinobacteria Biosynthetic Diversity.</title>
        <authorList>
            <person name="Kalkreuter E."/>
            <person name="Kautsar S.A."/>
            <person name="Yang D."/>
            <person name="Bader C.D."/>
            <person name="Teijaro C.N."/>
            <person name="Fluegel L."/>
            <person name="Davis C.M."/>
            <person name="Simpson J.R."/>
            <person name="Lauterbach L."/>
            <person name="Steele A.D."/>
            <person name="Gui C."/>
            <person name="Meng S."/>
            <person name="Li G."/>
            <person name="Viehrig K."/>
            <person name="Ye F."/>
            <person name="Su P."/>
            <person name="Kiefer A.F."/>
            <person name="Nichols A."/>
            <person name="Cepeda A.J."/>
            <person name="Yan W."/>
            <person name="Fan B."/>
            <person name="Jiang Y."/>
            <person name="Adhikari A."/>
            <person name="Zheng C.-J."/>
            <person name="Schuster L."/>
            <person name="Cowan T.M."/>
            <person name="Smanski M.J."/>
            <person name="Chevrette M.G."/>
            <person name="De Carvalho L.P.S."/>
            <person name="Shen B."/>
        </authorList>
    </citation>
    <scope>NUCLEOTIDE SEQUENCE [LARGE SCALE GENOMIC DNA]</scope>
    <source>
        <strain evidence="1 2">NPDC020594</strain>
    </source>
</reference>
<evidence type="ECO:0000313" key="1">
    <source>
        <dbReference type="EMBL" id="MEU5705947.1"/>
    </source>
</evidence>
<organism evidence="1 2">
    <name type="scientific">Streptomyces flaveolus</name>
    <dbReference type="NCBI Taxonomy" id="67297"/>
    <lineage>
        <taxon>Bacteria</taxon>
        <taxon>Bacillati</taxon>
        <taxon>Actinomycetota</taxon>
        <taxon>Actinomycetes</taxon>
        <taxon>Kitasatosporales</taxon>
        <taxon>Streptomycetaceae</taxon>
        <taxon>Streptomyces</taxon>
    </lineage>
</organism>
<protein>
    <submittedName>
        <fullName evidence="1">Uncharacterized protein</fullName>
    </submittedName>
</protein>